<proteinExistence type="predicted"/>
<protein>
    <recommendedName>
        <fullName evidence="1">Transposase IS204/IS1001/IS1096/IS1165 DDE domain-containing protein</fullName>
    </recommendedName>
</protein>
<dbReference type="Proteomes" id="UP000230886">
    <property type="component" value="Unassembled WGS sequence"/>
</dbReference>
<dbReference type="InterPro" id="IPR002560">
    <property type="entry name" value="Transposase_DDE"/>
</dbReference>
<dbReference type="PANTHER" id="PTHR33498">
    <property type="entry name" value="TRANSPOSASE FOR INSERTION SEQUENCE ELEMENT IS1557"/>
    <property type="match status" value="1"/>
</dbReference>
<comment type="caution">
    <text evidence="2">The sequence shown here is derived from an EMBL/GenBank/DDBJ whole genome shotgun (WGS) entry which is preliminary data.</text>
</comment>
<gene>
    <name evidence="2" type="ORF">CHR55_31980</name>
</gene>
<evidence type="ECO:0000313" key="2">
    <source>
        <dbReference type="EMBL" id="PCK22636.1"/>
    </source>
</evidence>
<organism evidence="2 3">
    <name type="scientific">Rhodococcus qingshengii</name>
    <dbReference type="NCBI Taxonomy" id="334542"/>
    <lineage>
        <taxon>Bacteria</taxon>
        <taxon>Bacillati</taxon>
        <taxon>Actinomycetota</taxon>
        <taxon>Actinomycetes</taxon>
        <taxon>Mycobacteriales</taxon>
        <taxon>Nocardiaceae</taxon>
        <taxon>Rhodococcus</taxon>
        <taxon>Rhodococcus erythropolis group</taxon>
    </lineage>
</organism>
<reference evidence="2 3" key="1">
    <citation type="submission" date="2017-07" db="EMBL/GenBank/DDBJ databases">
        <title>Draft sequence of Rhodococcus enclensis 23b-28.</title>
        <authorList>
            <person name="Besaury L."/>
            <person name="Sancelme M."/>
            <person name="Amato P."/>
            <person name="Lallement A."/>
            <person name="Delort A.-M."/>
        </authorList>
    </citation>
    <scope>NUCLEOTIDE SEQUENCE [LARGE SCALE GENOMIC DNA]</scope>
    <source>
        <strain evidence="2 3">23b-28</strain>
    </source>
</reference>
<name>A0A2A5IZT4_RHOSG</name>
<accession>A0A2A5IZT4</accession>
<evidence type="ECO:0000259" key="1">
    <source>
        <dbReference type="Pfam" id="PF01610"/>
    </source>
</evidence>
<dbReference type="PANTHER" id="PTHR33498:SF1">
    <property type="entry name" value="TRANSPOSASE FOR INSERTION SEQUENCE ELEMENT IS1557"/>
    <property type="match status" value="1"/>
</dbReference>
<dbReference type="AlphaFoldDB" id="A0A2A5IZT4"/>
<feature type="domain" description="Transposase IS204/IS1001/IS1096/IS1165 DDE" evidence="1">
    <location>
        <begin position="34"/>
        <end position="195"/>
    </location>
</feature>
<dbReference type="Pfam" id="PF01610">
    <property type="entry name" value="DDE_Tnp_ISL3"/>
    <property type="match status" value="1"/>
</dbReference>
<dbReference type="EMBL" id="NOVD01000066">
    <property type="protein sequence ID" value="PCK22636.1"/>
    <property type="molecule type" value="Genomic_DNA"/>
</dbReference>
<sequence length="211" mass="24265">MSPAFIKGIKKHLSCAPQDAQDDVDIEVAATPAHEPQVVFDRYHVVAKANDAVDIVRRAESKTRPELKRSRYSWLKNDANLTVKQREQLTWLTRPSMRLKTTRAARWRDDFNAFYDQPTPAAAEAYLRRWCYGAQRSRLEPIKEFVKTVQAHWDGIIAWQQSRLSNGLLEGTNSLIQAAKRRARGYRSKPKMITIIYLIAGKLPLPQIHTI</sequence>
<dbReference type="InterPro" id="IPR047951">
    <property type="entry name" value="Transpos_ISL3"/>
</dbReference>
<evidence type="ECO:0000313" key="3">
    <source>
        <dbReference type="Proteomes" id="UP000230886"/>
    </source>
</evidence>